<reference evidence="3" key="1">
    <citation type="submission" date="2025-08" db="UniProtKB">
        <authorList>
            <consortium name="Ensembl"/>
        </authorList>
    </citation>
    <scope>IDENTIFICATION</scope>
</reference>
<proteinExistence type="predicted"/>
<dbReference type="Pfam" id="PF00078">
    <property type="entry name" value="RVT_1"/>
    <property type="match status" value="1"/>
</dbReference>
<evidence type="ECO:0000313" key="4">
    <source>
        <dbReference type="Proteomes" id="UP000694569"/>
    </source>
</evidence>
<dbReference type="GeneTree" id="ENSGT00940000165023"/>
<evidence type="ECO:0000259" key="2">
    <source>
        <dbReference type="PROSITE" id="PS50878"/>
    </source>
</evidence>
<dbReference type="OrthoDB" id="9909359at2759"/>
<dbReference type="Ensembl" id="ENSLLET00000009951.1">
    <property type="protein sequence ID" value="ENSLLEP00000009586.1"/>
    <property type="gene ID" value="ENSLLEG00000006113.1"/>
</dbReference>
<keyword evidence="1" id="KW-0812">Transmembrane</keyword>
<evidence type="ECO:0000256" key="1">
    <source>
        <dbReference type="SAM" id="Phobius"/>
    </source>
</evidence>
<dbReference type="SUPFAM" id="SSF56672">
    <property type="entry name" value="DNA/RNA polymerases"/>
    <property type="match status" value="1"/>
</dbReference>
<feature type="transmembrane region" description="Helical" evidence="1">
    <location>
        <begin position="1311"/>
        <end position="1339"/>
    </location>
</feature>
<accession>A0A8C5MBF4</accession>
<dbReference type="PROSITE" id="PS50878">
    <property type="entry name" value="RT_POL"/>
    <property type="match status" value="1"/>
</dbReference>
<sequence>MAAYRDRPLSLLSYNVRGLNTPEKRRQILRELRALRASVIFIQETHFRGDSALTLADRNFPLGFYSNYAGGKSRGTAIIFAADIPFVETETCRDEEGRFLFTKGTIAGESYTFASVYLPNKSQCRCLSSILRKLAAFQEGLLILAGDFNVPLDPRLDTSNGVSSIPDSLLRQMRRLLDSYQLVDVWRAFHGRERDFSFYSAAHSSYSRLDYFFMSPHVLSLVGDSGIAVRTWSDHAAVSVSISSPLCAPKERNWRLNVSLLSDPQVLSDAQTLLSNFFQDNVTPDVSLPTIWEAHKACIRGFFISRGTALKRRNKAHLQTLLADIQRLQDEHIASGATEAFQRLLQARQSLADHLNADLKLQAIKSRAFFALHENKPGRLLAQQLRVRRQRAYISRIRISASEITSHPARIATEFRNFFQALYNIRADTGSAPETSLIQQYLDRTVSHTLTGADSDAMSRPITMEELQEAIRMSKNNKSPGPDGFPSEYYKSFRDTLAPHWLSTFNAVTDGARLHQATLAASISLLPKPEKDPLLCASYRPISLLNGDLKLLTRILATRLSDCLPRLIDPDQVGFIPGREARDATTRVINAISLAHRGLSPVLLLSTDAEKAFDRVLWPFMKLTLAKFGLDATFLSWIDAIYDDPTARVRVNGALTDSFQVRNGTRQGCPLSPLLFALTLEPLLSSIRLNPLITGIRGHSLHHKVSAYADDLLFMLTNPVVSLQEVVTELDTYGALSGLKINMTKSEILNVSLQGADRVALTRRFPFRWCAEKLRYLGIWLHADVSKIPSLNFLPILSVIRQDMRGWSSKYLSWLGRVGVLKMNVLPRLLYLVQTIPLQVPRGWLAEVRKLFLNFVWAGKRPRLKFTTMCKPTSSGGLALPDLGSYLFANHLTRLLDWMDQGSTRRWLDLEWALAECPLWALPWLLQRHVPLSSRRAPAVGCTLRYWLRARPLFALSPSPSPLLPLSHNPALPSGVCASVRLRFTTSSCLRAHHLFAEGQWIPLGGTGQETPVPTFAESFNYAQLRSFLCSLPDRAGLLRQLTQFEKYCVSGITLTRSLSTIYSMLQAFSADLPSFVGKWDDMLGDNLPERHWAKTFYFVASGSPVSRFRESSYKLISLWYTSPVQTARFCTSATDDCWRCNLDRGTYLHMWWSCSRIRPFWEAIRKLACHLTNLDLALDPKLFLLGQTDLSYKSFKRSILPRLLLAARSVPPLFWKSDHTPPLREVLLRMELIRSAEQLLHPTDRWEVFRHIPDGRLGLGTLSFVYLSSGLSPLSLYLLSFYFPLSDLHFVSLFLGIFGSFSQDLSIHFFFFFFFFFFNGSFPFTFFFYCLICLYMSVPVSC</sequence>
<dbReference type="GO" id="GO:0003824">
    <property type="term" value="F:catalytic activity"/>
    <property type="evidence" value="ECO:0007669"/>
    <property type="project" value="InterPro"/>
</dbReference>
<dbReference type="InterPro" id="IPR043502">
    <property type="entry name" value="DNA/RNA_pol_sf"/>
</dbReference>
<dbReference type="Pfam" id="PF03372">
    <property type="entry name" value="Exo_endo_phos"/>
    <property type="match status" value="1"/>
</dbReference>
<organism evidence="3 4">
    <name type="scientific">Leptobrachium leishanense</name>
    <name type="common">Leishan spiny toad</name>
    <dbReference type="NCBI Taxonomy" id="445787"/>
    <lineage>
        <taxon>Eukaryota</taxon>
        <taxon>Metazoa</taxon>
        <taxon>Chordata</taxon>
        <taxon>Craniata</taxon>
        <taxon>Vertebrata</taxon>
        <taxon>Euteleostomi</taxon>
        <taxon>Amphibia</taxon>
        <taxon>Batrachia</taxon>
        <taxon>Anura</taxon>
        <taxon>Pelobatoidea</taxon>
        <taxon>Megophryidae</taxon>
        <taxon>Leptobrachium</taxon>
    </lineage>
</organism>
<keyword evidence="4" id="KW-1185">Reference proteome</keyword>
<feature type="domain" description="Reverse transcriptase" evidence="2">
    <location>
        <begin position="507"/>
        <end position="781"/>
    </location>
</feature>
<dbReference type="CDD" id="cd09076">
    <property type="entry name" value="L1-EN"/>
    <property type="match status" value="1"/>
</dbReference>
<name>A0A8C5MBF4_9ANUR</name>
<dbReference type="Gene3D" id="3.60.10.10">
    <property type="entry name" value="Endonuclease/exonuclease/phosphatase"/>
    <property type="match status" value="1"/>
</dbReference>
<dbReference type="PANTHER" id="PTHR31635:SF196">
    <property type="entry name" value="REVERSE TRANSCRIPTASE DOMAIN-CONTAINING PROTEIN-RELATED"/>
    <property type="match status" value="1"/>
</dbReference>
<keyword evidence="1" id="KW-0472">Membrane</keyword>
<evidence type="ECO:0000313" key="3">
    <source>
        <dbReference type="Ensembl" id="ENSLLEP00000009586.1"/>
    </source>
</evidence>
<dbReference type="Proteomes" id="UP000694569">
    <property type="component" value="Unplaced"/>
</dbReference>
<dbReference type="InterPro" id="IPR036691">
    <property type="entry name" value="Endo/exonu/phosph_ase_sf"/>
</dbReference>
<reference evidence="3" key="2">
    <citation type="submission" date="2025-09" db="UniProtKB">
        <authorList>
            <consortium name="Ensembl"/>
        </authorList>
    </citation>
    <scope>IDENTIFICATION</scope>
</reference>
<keyword evidence="1" id="KW-1133">Transmembrane helix</keyword>
<dbReference type="CDD" id="cd01650">
    <property type="entry name" value="RT_nLTR_like"/>
    <property type="match status" value="1"/>
</dbReference>
<dbReference type="SUPFAM" id="SSF56219">
    <property type="entry name" value="DNase I-like"/>
    <property type="match status" value="1"/>
</dbReference>
<dbReference type="InterPro" id="IPR005135">
    <property type="entry name" value="Endo/exonuclease/phosphatase"/>
</dbReference>
<dbReference type="InterPro" id="IPR000477">
    <property type="entry name" value="RT_dom"/>
</dbReference>
<dbReference type="PANTHER" id="PTHR31635">
    <property type="entry name" value="REVERSE TRANSCRIPTASE DOMAIN-CONTAINING PROTEIN-RELATED"/>
    <property type="match status" value="1"/>
</dbReference>
<protein>
    <recommendedName>
        <fullName evidence="2">Reverse transcriptase domain-containing protein</fullName>
    </recommendedName>
</protein>